<keyword evidence="1" id="KW-0472">Membrane</keyword>
<dbReference type="RefSeq" id="WP_025489064.1">
    <property type="nucleotide sequence ID" value="NZ_JBKVAZ010000015.1"/>
</dbReference>
<feature type="transmembrane region" description="Helical" evidence="1">
    <location>
        <begin position="263"/>
        <end position="282"/>
    </location>
</feature>
<name>A0A3E3I3K7_9FIRM</name>
<dbReference type="EMBL" id="QVLU01000060">
    <property type="protein sequence ID" value="RGE59503.1"/>
    <property type="molecule type" value="Genomic_DNA"/>
</dbReference>
<dbReference type="Proteomes" id="UP000261166">
    <property type="component" value="Unassembled WGS sequence"/>
</dbReference>
<evidence type="ECO:0000313" key="3">
    <source>
        <dbReference type="Proteomes" id="UP000261166"/>
    </source>
</evidence>
<reference evidence="2 3" key="1">
    <citation type="submission" date="2018-08" db="EMBL/GenBank/DDBJ databases">
        <title>A genome reference for cultivated species of the human gut microbiota.</title>
        <authorList>
            <person name="Zou Y."/>
            <person name="Xue W."/>
            <person name="Luo G."/>
        </authorList>
    </citation>
    <scope>NUCLEOTIDE SEQUENCE [LARGE SCALE GENOMIC DNA]</scope>
    <source>
        <strain evidence="2 3">AF26-4BH</strain>
    </source>
</reference>
<dbReference type="OrthoDB" id="2088261at2"/>
<sequence length="409" mass="47504">MKEKWGRIKWEIVITFVISLTSIFVAIKANNISKMQAEIARNSALPMIEVEQKIKEGNDIGWEESSVIEISNLSGKMNNYQAEVVTFLSCGYFADEVAEYEVFDIPIENYYLLNTKESTAAGIIERKDSIGNYAKVKKLNEAILQFNKENQEGKSIDARLQSYLKVSYLDLLNEKQVLYYSLDTIDVKVIDSDIGEMQFDKYNRLTEGDIGINTNRLEEVSVEEVLDTIEEILSLDTVDLANQDIDVLEESKMNILNEPITNTVIGAVIGFVASVLGGWIVYRREKRNRESFAASVLYNDLRSIERYLAYERSSVNLRYSEEWQRIVAECPFFNAEDIEWIYQIYDEVYNYNYHYRCKEQLGTAVRKEDICSYTKLINKMFDTAKGYLDFKKYSEKYDMVIKKLQKNKK</sequence>
<comment type="caution">
    <text evidence="2">The sequence shown here is derived from an EMBL/GenBank/DDBJ whole genome shotgun (WGS) entry which is preliminary data.</text>
</comment>
<evidence type="ECO:0000313" key="2">
    <source>
        <dbReference type="EMBL" id="RGE59503.1"/>
    </source>
</evidence>
<accession>A0A3E3I3K7</accession>
<keyword evidence="1" id="KW-1133">Transmembrane helix</keyword>
<feature type="transmembrane region" description="Helical" evidence="1">
    <location>
        <begin position="12"/>
        <end position="29"/>
    </location>
</feature>
<protein>
    <submittedName>
        <fullName evidence="2">Uncharacterized protein</fullName>
    </submittedName>
</protein>
<organism evidence="2 3">
    <name type="scientific">Eisenbergiella massiliensis</name>
    <dbReference type="NCBI Taxonomy" id="1720294"/>
    <lineage>
        <taxon>Bacteria</taxon>
        <taxon>Bacillati</taxon>
        <taxon>Bacillota</taxon>
        <taxon>Clostridia</taxon>
        <taxon>Lachnospirales</taxon>
        <taxon>Lachnospiraceae</taxon>
        <taxon>Eisenbergiella</taxon>
    </lineage>
</organism>
<dbReference type="AlphaFoldDB" id="A0A3E3I3K7"/>
<keyword evidence="1" id="KW-0812">Transmembrane</keyword>
<evidence type="ECO:0000256" key="1">
    <source>
        <dbReference type="SAM" id="Phobius"/>
    </source>
</evidence>
<proteinExistence type="predicted"/>
<gene>
    <name evidence="2" type="ORF">DWY69_30435</name>
</gene>